<dbReference type="InterPro" id="IPR050351">
    <property type="entry name" value="BphY/WalK/GraS-like"/>
</dbReference>
<dbReference type="InterPro" id="IPR003594">
    <property type="entry name" value="HATPase_dom"/>
</dbReference>
<dbReference type="Gene3D" id="6.10.340.10">
    <property type="match status" value="1"/>
</dbReference>
<dbReference type="SMART" id="SM00387">
    <property type="entry name" value="HATPase_c"/>
    <property type="match status" value="1"/>
</dbReference>
<name>A0A2N0V0C4_9FIRM</name>
<dbReference type="PROSITE" id="PS50885">
    <property type="entry name" value="HAMP"/>
    <property type="match status" value="1"/>
</dbReference>
<evidence type="ECO:0000256" key="2">
    <source>
        <dbReference type="ARBA" id="ARBA00004370"/>
    </source>
</evidence>
<dbReference type="Gene3D" id="1.10.287.130">
    <property type="match status" value="1"/>
</dbReference>
<dbReference type="Gene3D" id="3.30.565.10">
    <property type="entry name" value="Histidine kinase-like ATPase, C-terminal domain"/>
    <property type="match status" value="1"/>
</dbReference>
<keyword evidence="9" id="KW-1133">Transmembrane helix</keyword>
<dbReference type="Pfam" id="PF00512">
    <property type="entry name" value="HisKA"/>
    <property type="match status" value="1"/>
</dbReference>
<dbReference type="GO" id="GO:0004721">
    <property type="term" value="F:phosphoprotein phosphatase activity"/>
    <property type="evidence" value="ECO:0007669"/>
    <property type="project" value="TreeGrafter"/>
</dbReference>
<dbReference type="Pfam" id="PF02518">
    <property type="entry name" value="HATPase_c"/>
    <property type="match status" value="1"/>
</dbReference>
<comment type="subcellular location">
    <subcellularLocation>
        <location evidence="2">Membrane</location>
    </subcellularLocation>
</comment>
<dbReference type="PANTHER" id="PTHR45453:SF1">
    <property type="entry name" value="PHOSPHATE REGULON SENSOR PROTEIN PHOR"/>
    <property type="match status" value="1"/>
</dbReference>
<keyword evidence="7" id="KW-0902">Two-component regulatory system</keyword>
<dbReference type="InterPro" id="IPR005467">
    <property type="entry name" value="His_kinase_dom"/>
</dbReference>
<keyword evidence="4" id="KW-0597">Phosphoprotein</keyword>
<organism evidence="12 13">
    <name type="scientific">Ruminococcus bromii</name>
    <dbReference type="NCBI Taxonomy" id="40518"/>
    <lineage>
        <taxon>Bacteria</taxon>
        <taxon>Bacillati</taxon>
        <taxon>Bacillota</taxon>
        <taxon>Clostridia</taxon>
        <taxon>Eubacteriales</taxon>
        <taxon>Oscillospiraceae</taxon>
        <taxon>Ruminococcus</taxon>
    </lineage>
</organism>
<feature type="domain" description="HAMP" evidence="11">
    <location>
        <begin position="235"/>
        <end position="287"/>
    </location>
</feature>
<evidence type="ECO:0000259" key="10">
    <source>
        <dbReference type="PROSITE" id="PS50109"/>
    </source>
</evidence>
<evidence type="ECO:0000256" key="4">
    <source>
        <dbReference type="ARBA" id="ARBA00022553"/>
    </source>
</evidence>
<dbReference type="CDD" id="cd00082">
    <property type="entry name" value="HisKA"/>
    <property type="match status" value="1"/>
</dbReference>
<dbReference type="InterPro" id="IPR036890">
    <property type="entry name" value="HATPase_C_sf"/>
</dbReference>
<proteinExistence type="predicted"/>
<comment type="catalytic activity">
    <reaction evidence="1">
        <text>ATP + protein L-histidine = ADP + protein N-phospho-L-histidine.</text>
        <dbReference type="EC" id="2.7.13.3"/>
    </reaction>
</comment>
<dbReference type="InterPro" id="IPR003660">
    <property type="entry name" value="HAMP_dom"/>
</dbReference>
<keyword evidence="9" id="KW-0812">Transmembrane</keyword>
<dbReference type="EC" id="2.7.13.3" evidence="3"/>
<gene>
    <name evidence="12" type="primary">phoR_1</name>
    <name evidence="12" type="ORF">RBATCC27255_00120</name>
</gene>
<dbReference type="GO" id="GO:0005886">
    <property type="term" value="C:plasma membrane"/>
    <property type="evidence" value="ECO:0007669"/>
    <property type="project" value="TreeGrafter"/>
</dbReference>
<dbReference type="GO" id="GO:0000155">
    <property type="term" value="F:phosphorelay sensor kinase activity"/>
    <property type="evidence" value="ECO:0007669"/>
    <property type="project" value="InterPro"/>
</dbReference>
<dbReference type="InterPro" id="IPR004358">
    <property type="entry name" value="Sig_transdc_His_kin-like_C"/>
</dbReference>
<dbReference type="PRINTS" id="PR00344">
    <property type="entry name" value="BCTRLSENSOR"/>
</dbReference>
<dbReference type="InterPro" id="IPR036097">
    <property type="entry name" value="HisK_dim/P_sf"/>
</dbReference>
<evidence type="ECO:0000256" key="1">
    <source>
        <dbReference type="ARBA" id="ARBA00000085"/>
    </source>
</evidence>
<evidence type="ECO:0000256" key="8">
    <source>
        <dbReference type="ARBA" id="ARBA00023136"/>
    </source>
</evidence>
<reference evidence="12" key="1">
    <citation type="journal article" date="2018" name="Environ. Microbiol.">
        <title>Sporulation capability and amylosome conservation among diverse human colonic and rumen isolates of the keystone starch-degrader Ruminococcus bromii.</title>
        <authorList>
            <person name="Mukhopadhya I."/>
            <person name="Morais S."/>
            <person name="Laverde-Gomez J."/>
            <person name="Sheridan P.O."/>
            <person name="Walker A.W."/>
            <person name="Kelly W."/>
            <person name="Klieve A.V."/>
            <person name="Ouwerkerk D."/>
            <person name="Duncan S.H."/>
            <person name="Louis P."/>
            <person name="Koropatkin N."/>
            <person name="Cockburn D."/>
            <person name="Kibler R."/>
            <person name="Cooper P.J."/>
            <person name="Sandoval C."/>
            <person name="Crost E."/>
            <person name="Juge N."/>
            <person name="Bayer E.A."/>
            <person name="Flint H.J."/>
        </authorList>
    </citation>
    <scope>NUCLEOTIDE SEQUENCE [LARGE SCALE GENOMIC DNA]</scope>
    <source>
        <strain evidence="12">ATCC 27255</strain>
    </source>
</reference>
<keyword evidence="8 9" id="KW-0472">Membrane</keyword>
<evidence type="ECO:0000256" key="6">
    <source>
        <dbReference type="ARBA" id="ARBA00022777"/>
    </source>
</evidence>
<dbReference type="SUPFAM" id="SSF47384">
    <property type="entry name" value="Homodimeric domain of signal transducing histidine kinase"/>
    <property type="match status" value="1"/>
</dbReference>
<evidence type="ECO:0000313" key="12">
    <source>
        <dbReference type="EMBL" id="PKD32648.1"/>
    </source>
</evidence>
<keyword evidence="5 12" id="KW-0808">Transferase</keyword>
<dbReference type="GO" id="GO:0016036">
    <property type="term" value="P:cellular response to phosphate starvation"/>
    <property type="evidence" value="ECO:0007669"/>
    <property type="project" value="TreeGrafter"/>
</dbReference>
<dbReference type="EMBL" id="NNSR01000016">
    <property type="protein sequence ID" value="PKD32648.1"/>
    <property type="molecule type" value="Genomic_DNA"/>
</dbReference>
<dbReference type="RefSeq" id="WP_147639939.1">
    <property type="nucleotide sequence ID" value="NZ_CABMMZ010000016.1"/>
</dbReference>
<keyword evidence="13" id="KW-1185">Reference proteome</keyword>
<protein>
    <recommendedName>
        <fullName evidence="3">histidine kinase</fullName>
        <ecNumber evidence="3">2.7.13.3</ecNumber>
    </recommendedName>
</protein>
<dbReference type="SUPFAM" id="SSF55874">
    <property type="entry name" value="ATPase domain of HSP90 chaperone/DNA topoisomerase II/histidine kinase"/>
    <property type="match status" value="1"/>
</dbReference>
<sequence>MKQSNKRFDRHYLPLNFKLLCYFLLFGFAIVIVLWVFQTFFLESFYTATKSSQVEKNAQVISKSIEENKNALGTIENVASYNSLSVYVYDSTSLFTLKYCCEYDNPVSNLKFQYHDVYSYYKLAEENDGHYLFITSNYKEDSIKGKFERQFFDEYSSSDTAKRDIVRYVSVPDKNVQNMVYTDIINLQDGSECFLIVTSSITPLTNTVEIVRDQLAIVSVVFVLLAVIISLYASHRIAKPISKTNTAAKELAKKNYDVDFNARGYLEVEELNETLNYAKTELAATEKLQKELIANISHDLRTPLTMITGYGEVMRDLPGENTPENIQIIIDEATRLSTLVNDLLDLSKIQSGAIQPEKSEFCLTDSIKNIFTRYAKLKEQDGYNILFESDEDVYIFADELKISQVIYNLVNNAVNYVGEDKTVIVTQKVNGKKVLIEVTDHGDGIPPEKLEYIWDRYYKVDKEHKRGVIGTGLGLSIVKGILDSHNARYGVRSTLGKGSTFWFELDIVSVKKRNKKNSDENKE</sequence>
<dbReference type="PROSITE" id="PS50109">
    <property type="entry name" value="HIS_KIN"/>
    <property type="match status" value="1"/>
</dbReference>
<evidence type="ECO:0000256" key="7">
    <source>
        <dbReference type="ARBA" id="ARBA00023012"/>
    </source>
</evidence>
<dbReference type="FunFam" id="1.10.287.130:FF:000001">
    <property type="entry name" value="Two-component sensor histidine kinase"/>
    <property type="match status" value="1"/>
</dbReference>
<evidence type="ECO:0000313" key="13">
    <source>
        <dbReference type="Proteomes" id="UP000233425"/>
    </source>
</evidence>
<dbReference type="PANTHER" id="PTHR45453">
    <property type="entry name" value="PHOSPHATE REGULON SENSOR PROTEIN PHOR"/>
    <property type="match status" value="1"/>
</dbReference>
<dbReference type="FunFam" id="3.30.565.10:FF:000006">
    <property type="entry name" value="Sensor histidine kinase WalK"/>
    <property type="match status" value="1"/>
</dbReference>
<evidence type="ECO:0000259" key="11">
    <source>
        <dbReference type="PROSITE" id="PS50885"/>
    </source>
</evidence>
<feature type="domain" description="Histidine kinase" evidence="10">
    <location>
        <begin position="295"/>
        <end position="509"/>
    </location>
</feature>
<dbReference type="InterPro" id="IPR003661">
    <property type="entry name" value="HisK_dim/P_dom"/>
</dbReference>
<evidence type="ECO:0000256" key="3">
    <source>
        <dbReference type="ARBA" id="ARBA00012438"/>
    </source>
</evidence>
<keyword evidence="6" id="KW-0418">Kinase</keyword>
<accession>A0A2N0V0C4</accession>
<evidence type="ECO:0000256" key="5">
    <source>
        <dbReference type="ARBA" id="ARBA00022679"/>
    </source>
</evidence>
<dbReference type="AlphaFoldDB" id="A0A2N0V0C4"/>
<comment type="caution">
    <text evidence="12">The sequence shown here is derived from an EMBL/GenBank/DDBJ whole genome shotgun (WGS) entry which is preliminary data.</text>
</comment>
<dbReference type="SMART" id="SM00388">
    <property type="entry name" value="HisKA"/>
    <property type="match status" value="1"/>
</dbReference>
<dbReference type="Proteomes" id="UP000233425">
    <property type="component" value="Unassembled WGS sequence"/>
</dbReference>
<feature type="transmembrane region" description="Helical" evidence="9">
    <location>
        <begin position="20"/>
        <end position="42"/>
    </location>
</feature>
<evidence type="ECO:0000256" key="9">
    <source>
        <dbReference type="SAM" id="Phobius"/>
    </source>
</evidence>